<accession>A0AAV2FS11</accession>
<gene>
    <name evidence="2" type="ORF">LTRI10_LOCUS40522</name>
</gene>
<dbReference type="AlphaFoldDB" id="A0AAV2FS11"/>
<evidence type="ECO:0000256" key="1">
    <source>
        <dbReference type="SAM" id="MobiDB-lite"/>
    </source>
</evidence>
<evidence type="ECO:0000313" key="2">
    <source>
        <dbReference type="EMBL" id="CAL1400390.1"/>
    </source>
</evidence>
<evidence type="ECO:0000313" key="3">
    <source>
        <dbReference type="Proteomes" id="UP001497516"/>
    </source>
</evidence>
<name>A0AAV2FS11_9ROSI</name>
<feature type="region of interest" description="Disordered" evidence="1">
    <location>
        <begin position="61"/>
        <end position="90"/>
    </location>
</feature>
<keyword evidence="3" id="KW-1185">Reference proteome</keyword>
<proteinExistence type="predicted"/>
<dbReference type="Proteomes" id="UP001497516">
    <property type="component" value="Chromosome 7"/>
</dbReference>
<dbReference type="EMBL" id="OZ034820">
    <property type="protein sequence ID" value="CAL1400390.1"/>
    <property type="molecule type" value="Genomic_DNA"/>
</dbReference>
<protein>
    <submittedName>
        <fullName evidence="2">Uncharacterized protein</fullName>
    </submittedName>
</protein>
<sequence>MSMLTREVGRWWTGPTMTMGAGSRWRRTLAGVESPAGVLSRMENGPATATKARFRRWWTGTTTTKGAGCRRRRTLAGAESPTGELSRRDG</sequence>
<organism evidence="2 3">
    <name type="scientific">Linum trigynum</name>
    <dbReference type="NCBI Taxonomy" id="586398"/>
    <lineage>
        <taxon>Eukaryota</taxon>
        <taxon>Viridiplantae</taxon>
        <taxon>Streptophyta</taxon>
        <taxon>Embryophyta</taxon>
        <taxon>Tracheophyta</taxon>
        <taxon>Spermatophyta</taxon>
        <taxon>Magnoliopsida</taxon>
        <taxon>eudicotyledons</taxon>
        <taxon>Gunneridae</taxon>
        <taxon>Pentapetalae</taxon>
        <taxon>rosids</taxon>
        <taxon>fabids</taxon>
        <taxon>Malpighiales</taxon>
        <taxon>Linaceae</taxon>
        <taxon>Linum</taxon>
    </lineage>
</organism>
<reference evidence="2 3" key="1">
    <citation type="submission" date="2024-04" db="EMBL/GenBank/DDBJ databases">
        <authorList>
            <person name="Fracassetti M."/>
        </authorList>
    </citation>
    <scope>NUCLEOTIDE SEQUENCE [LARGE SCALE GENOMIC DNA]</scope>
</reference>